<dbReference type="EMBL" id="QXGD01000038">
    <property type="protein sequence ID" value="KAE9256828.1"/>
    <property type="molecule type" value="Genomic_DNA"/>
</dbReference>
<dbReference type="EMBL" id="QXGC01000302">
    <property type="protein sequence ID" value="KAE9241268.1"/>
    <property type="molecule type" value="Genomic_DNA"/>
</dbReference>
<evidence type="ECO:0000313" key="16">
    <source>
        <dbReference type="Proteomes" id="UP000476176"/>
    </source>
</evidence>
<evidence type="ECO:0000313" key="12">
    <source>
        <dbReference type="Proteomes" id="UP000440367"/>
    </source>
</evidence>
<evidence type="ECO:0000313" key="10">
    <source>
        <dbReference type="Proteomes" id="UP000429523"/>
    </source>
</evidence>
<evidence type="ECO:0000313" key="14">
    <source>
        <dbReference type="Proteomes" id="UP000441208"/>
    </source>
</evidence>
<evidence type="ECO:0000313" key="1">
    <source>
        <dbReference type="EMBL" id="KAE8938918.1"/>
    </source>
</evidence>
<dbReference type="EMBL" id="QXFW01000286">
    <property type="protein sequence ID" value="KAE9017430.1"/>
    <property type="molecule type" value="Genomic_DNA"/>
</dbReference>
<evidence type="ECO:0000313" key="6">
    <source>
        <dbReference type="EMBL" id="KAE9241268.1"/>
    </source>
</evidence>
<evidence type="ECO:0000313" key="8">
    <source>
        <dbReference type="EMBL" id="KAE9316940.1"/>
    </source>
</evidence>
<evidence type="ECO:0000313" key="9">
    <source>
        <dbReference type="EMBL" id="KAE9354374.1"/>
    </source>
</evidence>
<reference evidence="10 11" key="1">
    <citation type="submission" date="2018-08" db="EMBL/GenBank/DDBJ databases">
        <title>Genomic investigation of the strawberry pathogen Phytophthora fragariae indicates pathogenicity is determined by transcriptional variation in three key races.</title>
        <authorList>
            <person name="Adams T.M."/>
            <person name="Armitage A.D."/>
            <person name="Sobczyk M.K."/>
            <person name="Bates H.J."/>
            <person name="Dunwell J.M."/>
            <person name="Nellist C.F."/>
            <person name="Harrison R.J."/>
        </authorList>
    </citation>
    <scope>NUCLEOTIDE SEQUENCE [LARGE SCALE GENOMIC DNA]</scope>
    <source>
        <strain evidence="8 11">A4</strain>
        <strain evidence="7 12">BC-1</strain>
        <strain evidence="6 16">BC-23</strain>
        <strain evidence="5 13">NOV-5</strain>
        <strain evidence="3 14">NOV-71</strain>
        <strain evidence="9 17">NOV-77</strain>
        <strain evidence="1 10">NOV-9</strain>
        <strain evidence="4 18">ONT-3</strain>
        <strain evidence="2 15">SCRP245</strain>
    </source>
</reference>
<dbReference type="Proteomes" id="UP000476176">
    <property type="component" value="Unassembled WGS sequence"/>
</dbReference>
<protein>
    <submittedName>
        <fullName evidence="1">Uncharacterized protein</fullName>
    </submittedName>
</protein>
<evidence type="ECO:0000313" key="18">
    <source>
        <dbReference type="Proteomes" id="UP000488956"/>
    </source>
</evidence>
<proteinExistence type="predicted"/>
<gene>
    <name evidence="8" type="ORF">PF001_g7066</name>
    <name evidence="7" type="ORF">PF002_g1586</name>
    <name evidence="6" type="ORF">PF004_g7122</name>
    <name evidence="5" type="ORF">PF006_g7216</name>
    <name evidence="3" type="ORF">PF007_g8191</name>
    <name evidence="9" type="ORF">PF008_g4569</name>
    <name evidence="1" type="ORF">PF009_g11226</name>
    <name evidence="4" type="ORF">PF010_g7393</name>
    <name evidence="2" type="ORF">PF011_g6693</name>
</gene>
<dbReference type="Proteomes" id="UP000460718">
    <property type="component" value="Unassembled WGS sequence"/>
</dbReference>
<dbReference type="Proteomes" id="UP000441208">
    <property type="component" value="Unassembled WGS sequence"/>
</dbReference>
<dbReference type="EMBL" id="QXGE01000295">
    <property type="protein sequence ID" value="KAE9316940.1"/>
    <property type="molecule type" value="Genomic_DNA"/>
</dbReference>
<dbReference type="Proteomes" id="UP000488956">
    <property type="component" value="Unassembled WGS sequence"/>
</dbReference>
<dbReference type="EMBL" id="QXGA01000305">
    <property type="protein sequence ID" value="KAE9148150.1"/>
    <property type="molecule type" value="Genomic_DNA"/>
</dbReference>
<dbReference type="EMBL" id="QXFX01000314">
    <property type="protein sequence ID" value="KAE9120689.1"/>
    <property type="molecule type" value="Genomic_DNA"/>
</dbReference>
<evidence type="ECO:0000313" key="7">
    <source>
        <dbReference type="EMBL" id="KAE9256828.1"/>
    </source>
</evidence>
<dbReference type="EMBL" id="QXGF01000526">
    <property type="protein sequence ID" value="KAE8938918.1"/>
    <property type="molecule type" value="Genomic_DNA"/>
</dbReference>
<accession>A0A6A3F9X8</accession>
<evidence type="ECO:0000313" key="2">
    <source>
        <dbReference type="EMBL" id="KAE9017430.1"/>
    </source>
</evidence>
<sequence length="121" mass="13226">MNGTLGFRGSGGQKKSESRHVVAFMKIFLVGYFALDPRADDYKGQVLHARRRAEGAVLAFLKSRNINTKGARSVLRALRPLHKSGVVDERIVAYKKLIAVGSIVDPAPPDTQEIFAIVGHV</sequence>
<evidence type="ECO:0000313" key="15">
    <source>
        <dbReference type="Proteomes" id="UP000460718"/>
    </source>
</evidence>
<organism evidence="1 10">
    <name type="scientific">Phytophthora fragariae</name>
    <dbReference type="NCBI Taxonomy" id="53985"/>
    <lineage>
        <taxon>Eukaryota</taxon>
        <taxon>Sar</taxon>
        <taxon>Stramenopiles</taxon>
        <taxon>Oomycota</taxon>
        <taxon>Peronosporomycetes</taxon>
        <taxon>Peronosporales</taxon>
        <taxon>Peronosporaceae</taxon>
        <taxon>Phytophthora</taxon>
    </lineage>
</organism>
<dbReference type="EMBL" id="QXFZ01000339">
    <property type="protein sequence ID" value="KAE9120347.1"/>
    <property type="molecule type" value="Genomic_DNA"/>
</dbReference>
<dbReference type="Proteomes" id="UP000440367">
    <property type="component" value="Unassembled WGS sequence"/>
</dbReference>
<dbReference type="Proteomes" id="UP000440732">
    <property type="component" value="Unassembled WGS sequence"/>
</dbReference>
<evidence type="ECO:0000313" key="17">
    <source>
        <dbReference type="Proteomes" id="UP000486351"/>
    </source>
</evidence>
<name>A0A6A3F9X8_9STRA</name>
<dbReference type="Proteomes" id="UP000486351">
    <property type="component" value="Unassembled WGS sequence"/>
</dbReference>
<evidence type="ECO:0000313" key="11">
    <source>
        <dbReference type="Proteomes" id="UP000437068"/>
    </source>
</evidence>
<comment type="caution">
    <text evidence="1">The sequence shown here is derived from an EMBL/GenBank/DDBJ whole genome shotgun (WGS) entry which is preliminary data.</text>
</comment>
<evidence type="ECO:0000313" key="3">
    <source>
        <dbReference type="EMBL" id="KAE9120347.1"/>
    </source>
</evidence>
<dbReference type="AlphaFoldDB" id="A0A6A3F9X8"/>
<evidence type="ECO:0000313" key="13">
    <source>
        <dbReference type="Proteomes" id="UP000440732"/>
    </source>
</evidence>
<evidence type="ECO:0000313" key="5">
    <source>
        <dbReference type="EMBL" id="KAE9148150.1"/>
    </source>
</evidence>
<dbReference type="Proteomes" id="UP000429523">
    <property type="component" value="Unassembled WGS sequence"/>
</dbReference>
<evidence type="ECO:0000313" key="4">
    <source>
        <dbReference type="EMBL" id="KAE9120689.1"/>
    </source>
</evidence>
<dbReference type="Proteomes" id="UP000437068">
    <property type="component" value="Unassembled WGS sequence"/>
</dbReference>
<dbReference type="EMBL" id="QXFY01000156">
    <property type="protein sequence ID" value="KAE9354374.1"/>
    <property type="molecule type" value="Genomic_DNA"/>
</dbReference>